<evidence type="ECO:0000256" key="16">
    <source>
        <dbReference type="SAM" id="Phobius"/>
    </source>
</evidence>
<evidence type="ECO:0000256" key="1">
    <source>
        <dbReference type="ARBA" id="ARBA00004236"/>
    </source>
</evidence>
<evidence type="ECO:0000256" key="3">
    <source>
        <dbReference type="ARBA" id="ARBA00006782"/>
    </source>
</evidence>
<comment type="similarity">
    <text evidence="3">Belongs to the NodC/HAS family.</text>
</comment>
<comment type="subcellular location">
    <subcellularLocation>
        <location evidence="1">Cell membrane</location>
    </subcellularLocation>
</comment>
<comment type="pathway">
    <text evidence="2">Glycan biosynthesis; hyaluronan biosynthesis.</text>
</comment>
<evidence type="ECO:0000256" key="8">
    <source>
        <dbReference type="ARBA" id="ARBA00023136"/>
    </source>
</evidence>
<evidence type="ECO:0000256" key="6">
    <source>
        <dbReference type="ARBA" id="ARBA00022676"/>
    </source>
</evidence>
<dbReference type="AlphaFoldDB" id="A0AA42DN03"/>
<comment type="catalytic activity">
    <reaction evidence="14">
        <text>N-acetyl-beta-D-glucosaminyl-(1-&gt;4)-[hyaluronan](n) + UDP-alpha-D-glucuronate = [hyaluronan](n+1) + UDP + H(+)</text>
        <dbReference type="Rhea" id="RHEA:12528"/>
        <dbReference type="Rhea" id="RHEA-COMP:12585"/>
        <dbReference type="Rhea" id="RHEA-COMP:12587"/>
        <dbReference type="ChEBI" id="CHEBI:15378"/>
        <dbReference type="ChEBI" id="CHEBI:58052"/>
        <dbReference type="ChEBI" id="CHEBI:58223"/>
        <dbReference type="ChEBI" id="CHEBI:132153"/>
        <dbReference type="ChEBI" id="CHEBI:132154"/>
        <dbReference type="EC" id="2.4.1.212"/>
    </reaction>
</comment>
<dbReference type="InterPro" id="IPR029044">
    <property type="entry name" value="Nucleotide-diphossugar_trans"/>
</dbReference>
<comment type="function">
    <text evidence="9">Glycosaminoglycan synthesis. The hyaluronic acid capsule is involved in the pathogenicity of group A Streptococci; it may be the major virulence determinant.</text>
</comment>
<dbReference type="InterPro" id="IPR001173">
    <property type="entry name" value="Glyco_trans_2-like"/>
</dbReference>
<keyword evidence="6" id="KW-0328">Glycosyltransferase</keyword>
<keyword evidence="5" id="KW-1003">Cell membrane</keyword>
<evidence type="ECO:0000313" key="18">
    <source>
        <dbReference type="EMBL" id="MDA3731994.1"/>
    </source>
</evidence>
<keyword evidence="16" id="KW-0812">Transmembrane</keyword>
<feature type="transmembrane region" description="Helical" evidence="16">
    <location>
        <begin position="198"/>
        <end position="215"/>
    </location>
</feature>
<reference evidence="18" key="1">
    <citation type="journal article" date="2023" name="Int. J. Syst. Evol. Microbiol.">
        <title>&lt;i&gt;Holtiella tumoricola&lt;/i&gt; gen. nov. sp. nov., isolated from a human clinical sample.</title>
        <authorList>
            <person name="Allen-Vercoe E."/>
            <person name="Daigneault M.C."/>
            <person name="Vancuren S.J."/>
            <person name="Cochrane K."/>
            <person name="O'Neal L.L."/>
            <person name="Sankaranarayanan K."/>
            <person name="Lawson P.A."/>
        </authorList>
    </citation>
    <scope>NUCLEOTIDE SEQUENCE</scope>
    <source>
        <strain evidence="18">CC70A</strain>
    </source>
</reference>
<proteinExistence type="inferred from homology"/>
<keyword evidence="19" id="KW-1185">Reference proteome</keyword>
<evidence type="ECO:0000256" key="7">
    <source>
        <dbReference type="ARBA" id="ARBA00022679"/>
    </source>
</evidence>
<dbReference type="GO" id="GO:0030213">
    <property type="term" value="P:hyaluronan biosynthetic process"/>
    <property type="evidence" value="ECO:0007669"/>
    <property type="project" value="TreeGrafter"/>
</dbReference>
<evidence type="ECO:0000256" key="14">
    <source>
        <dbReference type="ARBA" id="ARBA00048168"/>
    </source>
</evidence>
<dbReference type="PANTHER" id="PTHR22913:SF12">
    <property type="entry name" value="MANNURONAN SYNTHASE"/>
    <property type="match status" value="1"/>
</dbReference>
<sequence>MRGYIKKKISAQEKIEDKLLQVNQDRRLLPYVPDPEHIRSDHDRRGDSYTNKKSGLRYCVAYKVKVICETAEGNKEVFFVEGINISTTGMLLRVAKEEQIQYLKNASRIKLKFQIEPGSMPEGLEMRVSLKAQYIRDFDEEGFTYIGVQFETNLYDKARQTKDIFTVIISSILLAAITFFIILMRVESIIYFKFNKWMYLYSIVTAVFLLTRYIFGACYRPERINPGYTPGVTILIPCFNEETWIQQTIISCMNQDYPIDKLEVIVVDDCSNDQSVEKIKEIIERLKGEGERYDIKNRLSYIVQEQNKGKREALAKGSLVAKHELVVFVDSDSFLDPLAIRYLVQPFKDPKMGGVAGRTDVANTYTNTLTKMQSVRYYIAFRIMKAAEAYFDSVTCLSGPLACYRKDIVIKNIDAWLNQSFLGQKATFGDDRAMTNFVLAHHRTSYQDGAVCSTVVPNKYKVFLKQQMRWKRSWLRESLMAGKFMWRKEPFAAISFYIGLLVPILAPIVVIYNLIIVPITQKTFPTTFLVGLLMMALLMSIAQLLLRRSTTWLFGLVFCLFYEGILLWQMPIAWVTFWKSTWGTRMTPSDIEALEKKEQSKEKRTKNRKMKKQKHRVNETLEEREDYV</sequence>
<dbReference type="Gene3D" id="3.90.550.10">
    <property type="entry name" value="Spore Coat Polysaccharide Biosynthesis Protein SpsA, Chain A"/>
    <property type="match status" value="1"/>
</dbReference>
<evidence type="ECO:0000256" key="5">
    <source>
        <dbReference type="ARBA" id="ARBA00022475"/>
    </source>
</evidence>
<evidence type="ECO:0000256" key="12">
    <source>
        <dbReference type="ARBA" id="ARBA00043237"/>
    </source>
</evidence>
<evidence type="ECO:0000256" key="13">
    <source>
        <dbReference type="ARBA" id="ARBA00047709"/>
    </source>
</evidence>
<comment type="catalytic activity">
    <reaction evidence="13">
        <text>[hyaluronan](n) + UDP-N-acetyl-alpha-D-glucosamine = N-acetyl-beta-D-glucosaminyl-(1-&gt;4)-[hyaluronan](n) + UDP + H(+)</text>
        <dbReference type="Rhea" id="RHEA:20465"/>
        <dbReference type="Rhea" id="RHEA-COMP:12583"/>
        <dbReference type="Rhea" id="RHEA-COMP:12585"/>
        <dbReference type="ChEBI" id="CHEBI:15378"/>
        <dbReference type="ChEBI" id="CHEBI:57705"/>
        <dbReference type="ChEBI" id="CHEBI:58223"/>
        <dbReference type="ChEBI" id="CHEBI:132153"/>
        <dbReference type="ChEBI" id="CHEBI:132154"/>
        <dbReference type="EC" id="2.4.1.212"/>
    </reaction>
</comment>
<feature type="transmembrane region" description="Helical" evidence="16">
    <location>
        <begin position="164"/>
        <end position="186"/>
    </location>
</feature>
<accession>A0AA42DN03</accession>
<evidence type="ECO:0000256" key="2">
    <source>
        <dbReference type="ARBA" id="ARBA00004698"/>
    </source>
</evidence>
<feature type="transmembrane region" description="Helical" evidence="16">
    <location>
        <begin position="491"/>
        <end position="515"/>
    </location>
</feature>
<keyword evidence="8 16" id="KW-0472">Membrane</keyword>
<organism evidence="18 19">
    <name type="scientific">Holtiella tumoricola</name>
    <dbReference type="NCBI Taxonomy" id="3018743"/>
    <lineage>
        <taxon>Bacteria</taxon>
        <taxon>Bacillati</taxon>
        <taxon>Bacillota</taxon>
        <taxon>Clostridia</taxon>
        <taxon>Lachnospirales</taxon>
        <taxon>Cellulosilyticaceae</taxon>
        <taxon>Holtiella</taxon>
    </lineage>
</organism>
<dbReference type="GO" id="GO:0085029">
    <property type="term" value="P:extracellular matrix assembly"/>
    <property type="evidence" value="ECO:0007669"/>
    <property type="project" value="TreeGrafter"/>
</dbReference>
<feature type="compositionally biased region" description="Basic and acidic residues" evidence="15">
    <location>
        <begin position="593"/>
        <end position="602"/>
    </location>
</feature>
<evidence type="ECO:0000259" key="17">
    <source>
        <dbReference type="Pfam" id="PF00535"/>
    </source>
</evidence>
<evidence type="ECO:0000313" key="19">
    <source>
        <dbReference type="Proteomes" id="UP001169242"/>
    </source>
</evidence>
<dbReference type="GO" id="GO:0050501">
    <property type="term" value="F:hyaluronan synthase activity"/>
    <property type="evidence" value="ECO:0007669"/>
    <property type="project" value="UniProtKB-EC"/>
</dbReference>
<keyword evidence="7" id="KW-0808">Transferase</keyword>
<feature type="compositionally biased region" description="Basic and acidic residues" evidence="15">
    <location>
        <begin position="616"/>
        <end position="628"/>
    </location>
</feature>
<dbReference type="EC" id="2.4.1.212" evidence="4"/>
<feature type="transmembrane region" description="Helical" evidence="16">
    <location>
        <begin position="527"/>
        <end position="546"/>
    </location>
</feature>
<keyword evidence="16" id="KW-1133">Transmembrane helix</keyword>
<dbReference type="Proteomes" id="UP001169242">
    <property type="component" value="Unassembled WGS sequence"/>
</dbReference>
<dbReference type="Pfam" id="PF00535">
    <property type="entry name" value="Glycos_transf_2"/>
    <property type="match status" value="1"/>
</dbReference>
<feature type="region of interest" description="Disordered" evidence="15">
    <location>
        <begin position="593"/>
        <end position="628"/>
    </location>
</feature>
<feature type="compositionally biased region" description="Basic residues" evidence="15">
    <location>
        <begin position="603"/>
        <end position="615"/>
    </location>
</feature>
<name>A0AA42DN03_9FIRM</name>
<evidence type="ECO:0000256" key="11">
    <source>
        <dbReference type="ARBA" id="ARBA00042148"/>
    </source>
</evidence>
<dbReference type="RefSeq" id="WP_271012291.1">
    <property type="nucleotide sequence ID" value="NZ_JAQIFT010000043.1"/>
</dbReference>
<feature type="domain" description="Glycosyltransferase 2-like" evidence="17">
    <location>
        <begin position="233"/>
        <end position="409"/>
    </location>
</feature>
<evidence type="ECO:0000256" key="10">
    <source>
        <dbReference type="ARBA" id="ARBA00040508"/>
    </source>
</evidence>
<evidence type="ECO:0000256" key="4">
    <source>
        <dbReference type="ARBA" id="ARBA00012207"/>
    </source>
</evidence>
<evidence type="ECO:0000256" key="9">
    <source>
        <dbReference type="ARBA" id="ARBA00037408"/>
    </source>
</evidence>
<dbReference type="GO" id="GO:0005886">
    <property type="term" value="C:plasma membrane"/>
    <property type="evidence" value="ECO:0007669"/>
    <property type="project" value="UniProtKB-SubCell"/>
</dbReference>
<dbReference type="PANTHER" id="PTHR22913">
    <property type="entry name" value="HYALURONAN SYNTHASE"/>
    <property type="match status" value="1"/>
</dbReference>
<dbReference type="CDD" id="cd06423">
    <property type="entry name" value="CESA_like"/>
    <property type="match status" value="1"/>
</dbReference>
<gene>
    <name evidence="18" type="ORF">PBV87_10930</name>
</gene>
<feature type="transmembrane region" description="Helical" evidence="16">
    <location>
        <begin position="553"/>
        <end position="577"/>
    </location>
</feature>
<dbReference type="SUPFAM" id="SSF53448">
    <property type="entry name" value="Nucleotide-diphospho-sugar transferases"/>
    <property type="match status" value="1"/>
</dbReference>
<evidence type="ECO:0000256" key="15">
    <source>
        <dbReference type="SAM" id="MobiDB-lite"/>
    </source>
</evidence>
<comment type="caution">
    <text evidence="18">The sequence shown here is derived from an EMBL/GenBank/DDBJ whole genome shotgun (WGS) entry which is preliminary data.</text>
</comment>
<protein>
    <recommendedName>
        <fullName evidence="10">Hyaluronan synthase</fullName>
        <ecNumber evidence="4">2.4.1.212</ecNumber>
    </recommendedName>
    <alternativeName>
        <fullName evidence="12">Hyaluronate synthase</fullName>
    </alternativeName>
    <alternativeName>
        <fullName evidence="11">Hyaluronic acid synthase</fullName>
    </alternativeName>
</protein>
<dbReference type="EMBL" id="JAQIFT010000043">
    <property type="protein sequence ID" value="MDA3731994.1"/>
    <property type="molecule type" value="Genomic_DNA"/>
</dbReference>